<evidence type="ECO:0000313" key="3">
    <source>
        <dbReference type="EMBL" id="OGY90225.1"/>
    </source>
</evidence>
<dbReference type="Pfam" id="PF00293">
    <property type="entry name" value="NUDIX"/>
    <property type="match status" value="1"/>
</dbReference>
<protein>
    <recommendedName>
        <fullName evidence="2">Nudix hydrolase domain-containing protein</fullName>
    </recommendedName>
</protein>
<evidence type="ECO:0000256" key="1">
    <source>
        <dbReference type="ARBA" id="ARBA00022801"/>
    </source>
</evidence>
<keyword evidence="1" id="KW-0378">Hydrolase</keyword>
<reference evidence="3 4" key="1">
    <citation type="journal article" date="2016" name="Nat. Commun.">
        <title>Thousands of microbial genomes shed light on interconnected biogeochemical processes in an aquifer system.</title>
        <authorList>
            <person name="Anantharaman K."/>
            <person name="Brown C.T."/>
            <person name="Hug L.A."/>
            <person name="Sharon I."/>
            <person name="Castelle C.J."/>
            <person name="Probst A.J."/>
            <person name="Thomas B.C."/>
            <person name="Singh A."/>
            <person name="Wilkins M.J."/>
            <person name="Karaoz U."/>
            <person name="Brodie E.L."/>
            <person name="Williams K.H."/>
            <person name="Hubbard S.S."/>
            <person name="Banfield J.F."/>
        </authorList>
    </citation>
    <scope>NUCLEOTIDE SEQUENCE [LARGE SCALE GENOMIC DNA]</scope>
</reference>
<accession>A0A1G2BM82</accession>
<dbReference type="Gene3D" id="3.90.79.10">
    <property type="entry name" value="Nucleoside Triphosphate Pyrophosphohydrolase"/>
    <property type="match status" value="1"/>
</dbReference>
<gene>
    <name evidence="3" type="ORF">A2677_04250</name>
</gene>
<feature type="domain" description="Nudix hydrolase" evidence="2">
    <location>
        <begin position="1"/>
        <end position="123"/>
    </location>
</feature>
<proteinExistence type="predicted"/>
<dbReference type="InterPro" id="IPR020476">
    <property type="entry name" value="Nudix_hydrolase"/>
</dbReference>
<evidence type="ECO:0000259" key="2">
    <source>
        <dbReference type="PROSITE" id="PS51462"/>
    </source>
</evidence>
<dbReference type="GO" id="GO:0016787">
    <property type="term" value="F:hydrolase activity"/>
    <property type="evidence" value="ECO:0007669"/>
    <property type="project" value="UniProtKB-KW"/>
</dbReference>
<dbReference type="PANTHER" id="PTHR43736">
    <property type="entry name" value="ADP-RIBOSE PYROPHOSPHATASE"/>
    <property type="match status" value="1"/>
</dbReference>
<organism evidence="3 4">
    <name type="scientific">Candidatus Komeilibacteria bacterium RIFCSPHIGHO2_01_FULL_52_14</name>
    <dbReference type="NCBI Taxonomy" id="1798549"/>
    <lineage>
        <taxon>Bacteria</taxon>
        <taxon>Candidatus Komeiliibacteriota</taxon>
    </lineage>
</organism>
<dbReference type="InterPro" id="IPR000086">
    <property type="entry name" value="NUDIX_hydrolase_dom"/>
</dbReference>
<comment type="caution">
    <text evidence="3">The sequence shown here is derived from an EMBL/GenBank/DDBJ whole genome shotgun (WGS) entry which is preliminary data.</text>
</comment>
<sequence length="125" mass="14578">MVLYRNKLLLTRRKGRPFKGWWDLPGGFIDHGDTPEDTAKRELLEETGLHISIERLFGIYPGTYPLKTDPFMVLSIAYLARSTVGKLEALDDVSESRWFAKREIPKHIAFDSNKKIIKDFLRIWN</sequence>
<evidence type="ECO:0000313" key="4">
    <source>
        <dbReference type="Proteomes" id="UP000177817"/>
    </source>
</evidence>
<dbReference type="CDD" id="cd04681">
    <property type="entry name" value="NUDIX_Hydrolase"/>
    <property type="match status" value="1"/>
</dbReference>
<dbReference type="PROSITE" id="PS51462">
    <property type="entry name" value="NUDIX"/>
    <property type="match status" value="1"/>
</dbReference>
<dbReference type="AlphaFoldDB" id="A0A1G2BM82"/>
<dbReference type="EMBL" id="MHKK01000015">
    <property type="protein sequence ID" value="OGY90225.1"/>
    <property type="molecule type" value="Genomic_DNA"/>
</dbReference>
<dbReference type="PANTHER" id="PTHR43736:SF1">
    <property type="entry name" value="DIHYDRONEOPTERIN TRIPHOSPHATE DIPHOSPHATASE"/>
    <property type="match status" value="1"/>
</dbReference>
<dbReference type="SUPFAM" id="SSF55811">
    <property type="entry name" value="Nudix"/>
    <property type="match status" value="1"/>
</dbReference>
<dbReference type="InterPro" id="IPR015797">
    <property type="entry name" value="NUDIX_hydrolase-like_dom_sf"/>
</dbReference>
<dbReference type="PRINTS" id="PR00502">
    <property type="entry name" value="NUDIXFAMILY"/>
</dbReference>
<dbReference type="Proteomes" id="UP000177817">
    <property type="component" value="Unassembled WGS sequence"/>
</dbReference>
<name>A0A1G2BM82_9BACT</name>